<gene>
    <name evidence="2" type="ORF">H9L22_15855</name>
</gene>
<evidence type="ECO:0000313" key="3">
    <source>
        <dbReference type="Proteomes" id="UP000516117"/>
    </source>
</evidence>
<dbReference type="InterPro" id="IPR024079">
    <property type="entry name" value="MetalloPept_cat_dom_sf"/>
</dbReference>
<dbReference type="AlphaFoldDB" id="A0A7H0H505"/>
<feature type="chain" id="PRO_5028811636" evidence="1">
    <location>
        <begin position="27"/>
        <end position="276"/>
    </location>
</feature>
<organism evidence="2 3">
    <name type="scientific">Tessaracoccus defluvii</name>
    <dbReference type="NCBI Taxonomy" id="1285901"/>
    <lineage>
        <taxon>Bacteria</taxon>
        <taxon>Bacillati</taxon>
        <taxon>Actinomycetota</taxon>
        <taxon>Actinomycetes</taxon>
        <taxon>Propionibacteriales</taxon>
        <taxon>Propionibacteriaceae</taxon>
        <taxon>Tessaracoccus</taxon>
    </lineage>
</organism>
<dbReference type="RefSeq" id="WP_187720750.1">
    <property type="nucleotide sequence ID" value="NZ_BAABBL010000005.1"/>
</dbReference>
<proteinExistence type="predicted"/>
<dbReference type="KEGG" id="tdf:H9L22_15855"/>
<keyword evidence="3" id="KW-1185">Reference proteome</keyword>
<dbReference type="EMBL" id="CP060789">
    <property type="protein sequence ID" value="QNP55621.1"/>
    <property type="molecule type" value="Genomic_DNA"/>
</dbReference>
<dbReference type="SUPFAM" id="SSF55486">
    <property type="entry name" value="Metalloproteases ('zincins'), catalytic domain"/>
    <property type="match status" value="1"/>
</dbReference>
<name>A0A7H0H505_9ACTN</name>
<dbReference type="GO" id="GO:0008237">
    <property type="term" value="F:metallopeptidase activity"/>
    <property type="evidence" value="ECO:0007669"/>
    <property type="project" value="InterPro"/>
</dbReference>
<dbReference type="Proteomes" id="UP000516117">
    <property type="component" value="Chromosome"/>
</dbReference>
<accession>A0A7H0H505</accession>
<dbReference type="Gene3D" id="3.40.390.10">
    <property type="entry name" value="Collagenase (Catalytic Domain)"/>
    <property type="match status" value="1"/>
</dbReference>
<keyword evidence="1" id="KW-0732">Signal</keyword>
<evidence type="ECO:0000313" key="2">
    <source>
        <dbReference type="EMBL" id="QNP55621.1"/>
    </source>
</evidence>
<reference evidence="2 3" key="1">
    <citation type="submission" date="2020-08" db="EMBL/GenBank/DDBJ databases">
        <title>Genome sequence of Tessaracoccus defluvii JCM 17540T.</title>
        <authorList>
            <person name="Hyun D.-W."/>
            <person name="Bae J.-W."/>
        </authorList>
    </citation>
    <scope>NUCLEOTIDE SEQUENCE [LARGE SCALE GENOMIC DNA]</scope>
    <source>
        <strain evidence="2 3">JCM 17540</strain>
    </source>
</reference>
<sequence length="276" mass="29807">MRKWFAALTTAAVLAIGTIAANSAEALPLAPEPVAPVTGIPTPCAPTFPYPEGASVEELKAGIQQNFGFKLAGKQWTDGNKASIRILWETLDAMECTDYRANLQSKVSGTVGINAGSIRGYAWGDWSLTKGGYVTLDFSKFQRALDSGDEGRLTRLVAHELGHVLNSDRGSNPDYWAAFKKLYAEEGRFSDYAGRSVTETFADVIGYYVGRCALDNPYDTGEHDAYYEYAKTWIFDGKEFGPAPGEELNCTVPAGGAEAPMPGPQLPEWLEGLGGE</sequence>
<protein>
    <submittedName>
        <fullName evidence="2">Uncharacterized protein</fullName>
    </submittedName>
</protein>
<evidence type="ECO:0000256" key="1">
    <source>
        <dbReference type="SAM" id="SignalP"/>
    </source>
</evidence>
<feature type="signal peptide" evidence="1">
    <location>
        <begin position="1"/>
        <end position="26"/>
    </location>
</feature>